<dbReference type="InterPro" id="IPR008628">
    <property type="entry name" value="GPP34-like"/>
</dbReference>
<keyword evidence="6" id="KW-1185">Reference proteome</keyword>
<dbReference type="STRING" id="198092.SAMN02745194_03770"/>
<evidence type="ECO:0000256" key="1">
    <source>
        <dbReference type="ARBA" id="ARBA00004255"/>
    </source>
</evidence>
<dbReference type="PANTHER" id="PTHR12704:SF2">
    <property type="entry name" value="GOLGI PHOSPHOPROTEIN 3 HOMOLOG SAURON"/>
    <property type="match status" value="1"/>
</dbReference>
<keyword evidence="3" id="KW-0446">Lipid-binding</keyword>
<dbReference type="OrthoDB" id="6237461at2"/>
<dbReference type="EMBL" id="FQZF01000025">
    <property type="protein sequence ID" value="SHJ93177.1"/>
    <property type="molecule type" value="Genomic_DNA"/>
</dbReference>
<evidence type="ECO:0000313" key="5">
    <source>
        <dbReference type="EMBL" id="SHJ93177.1"/>
    </source>
</evidence>
<dbReference type="GO" id="GO:0043001">
    <property type="term" value="P:Golgi to plasma membrane protein transport"/>
    <property type="evidence" value="ECO:0007669"/>
    <property type="project" value="TreeGrafter"/>
</dbReference>
<protein>
    <submittedName>
        <fullName evidence="5">Golgi phosphoprotein 3 (GPP34)</fullName>
    </submittedName>
</protein>
<dbReference type="GO" id="GO:0006890">
    <property type="term" value="P:retrograde vesicle-mediated transport, Golgi to endoplasmic reticulum"/>
    <property type="evidence" value="ECO:0007669"/>
    <property type="project" value="TreeGrafter"/>
</dbReference>
<evidence type="ECO:0000256" key="4">
    <source>
        <dbReference type="ARBA" id="ARBA00023136"/>
    </source>
</evidence>
<dbReference type="RefSeq" id="WP_073137584.1">
    <property type="nucleotide sequence ID" value="NZ_FQZF01000025.1"/>
</dbReference>
<dbReference type="Pfam" id="PF05719">
    <property type="entry name" value="GPP34"/>
    <property type="match status" value="1"/>
</dbReference>
<keyword evidence="2" id="KW-0333">Golgi apparatus</keyword>
<dbReference type="Gene3D" id="1.10.3630.10">
    <property type="entry name" value="yeast vps74-n-term truncation variant domain like"/>
    <property type="match status" value="1"/>
</dbReference>
<comment type="subcellular location">
    <subcellularLocation>
        <location evidence="1">Golgi apparatus membrane</location>
        <topology evidence="1">Peripheral membrane protein</topology>
        <orientation evidence="1">Cytoplasmic side</orientation>
    </subcellularLocation>
</comment>
<proteinExistence type="predicted"/>
<accession>A0A1M6NBZ0</accession>
<evidence type="ECO:0000256" key="2">
    <source>
        <dbReference type="ARBA" id="ARBA00023034"/>
    </source>
</evidence>
<reference evidence="5 6" key="1">
    <citation type="submission" date="2016-11" db="EMBL/GenBank/DDBJ databases">
        <authorList>
            <person name="Jaros S."/>
            <person name="Januszkiewicz K."/>
            <person name="Wedrychowicz H."/>
        </authorList>
    </citation>
    <scope>NUCLEOTIDE SEQUENCE [LARGE SCALE GENOMIC DNA]</scope>
    <source>
        <strain evidence="5 6">DSM 14916</strain>
    </source>
</reference>
<sequence>MSATLSIPEEVLLLTLDDETGRPLGVPAQAVALALAGAALMELALAGRLDSDLDRMFLADPRPMGDALLDGVLAQIAAGPEGQDTRWWMGRLAGGAAAMRQVLLERLVGRGVLRRAEKRRFGFIPDRRYPKADGTAMNATRARLRAVLLEGEMPEARDSLMAGLCAATGLIALLLSEIEAEGAAARIAAVTGLEEMSRALLAETRDRLAAGH</sequence>
<dbReference type="PANTHER" id="PTHR12704">
    <property type="entry name" value="TRANS-GOLGI PROTEIN GMX33"/>
    <property type="match status" value="1"/>
</dbReference>
<keyword evidence="4" id="KW-0472">Membrane</keyword>
<organism evidence="5 6">
    <name type="scientific">Muricoccus roseus</name>
    <dbReference type="NCBI Taxonomy" id="198092"/>
    <lineage>
        <taxon>Bacteria</taxon>
        <taxon>Pseudomonadati</taxon>
        <taxon>Pseudomonadota</taxon>
        <taxon>Alphaproteobacteria</taxon>
        <taxon>Acetobacterales</taxon>
        <taxon>Roseomonadaceae</taxon>
        <taxon>Muricoccus</taxon>
    </lineage>
</organism>
<dbReference type="AlphaFoldDB" id="A0A1M6NBZ0"/>
<dbReference type="GO" id="GO:0070273">
    <property type="term" value="F:phosphatidylinositol-4-phosphate binding"/>
    <property type="evidence" value="ECO:0007669"/>
    <property type="project" value="InterPro"/>
</dbReference>
<evidence type="ECO:0000313" key="6">
    <source>
        <dbReference type="Proteomes" id="UP000184387"/>
    </source>
</evidence>
<dbReference type="InterPro" id="IPR038261">
    <property type="entry name" value="GPP34-like_sf"/>
</dbReference>
<gene>
    <name evidence="5" type="ORF">SAMN02745194_03770</name>
</gene>
<dbReference type="GO" id="GO:0005829">
    <property type="term" value="C:cytosol"/>
    <property type="evidence" value="ECO:0007669"/>
    <property type="project" value="TreeGrafter"/>
</dbReference>
<dbReference type="GO" id="GO:0048194">
    <property type="term" value="P:Golgi vesicle budding"/>
    <property type="evidence" value="ECO:0007669"/>
    <property type="project" value="TreeGrafter"/>
</dbReference>
<name>A0A1M6NBZ0_9PROT</name>
<dbReference type="GO" id="GO:0012505">
    <property type="term" value="C:endomembrane system"/>
    <property type="evidence" value="ECO:0007669"/>
    <property type="project" value="UniProtKB-ARBA"/>
</dbReference>
<dbReference type="Proteomes" id="UP000184387">
    <property type="component" value="Unassembled WGS sequence"/>
</dbReference>
<dbReference type="GO" id="GO:0007030">
    <property type="term" value="P:Golgi organization"/>
    <property type="evidence" value="ECO:0007669"/>
    <property type="project" value="TreeGrafter"/>
</dbReference>
<evidence type="ECO:0000256" key="3">
    <source>
        <dbReference type="ARBA" id="ARBA00023121"/>
    </source>
</evidence>